<accession>A0A8J3ESR3</accession>
<gene>
    <name evidence="4" type="ORF">GCM10011354_06930</name>
</gene>
<dbReference type="PANTHER" id="PTHR10491">
    <property type="entry name" value="DTDP-4-DEHYDRORHAMNOSE REDUCTASE"/>
    <property type="match status" value="1"/>
</dbReference>
<name>A0A8J3ESR3_9ACTN</name>
<comment type="caution">
    <text evidence="4">The sequence shown here is derived from an EMBL/GenBank/DDBJ whole genome shotgun (WGS) entry which is preliminary data.</text>
</comment>
<evidence type="ECO:0000256" key="1">
    <source>
        <dbReference type="ARBA" id="ARBA00010944"/>
    </source>
</evidence>
<comment type="similarity">
    <text evidence="1 2">Belongs to the dTDP-4-dehydrorhamnose reductase family.</text>
</comment>
<comment type="pathway">
    <text evidence="2">Carbohydrate biosynthesis; dTDP-L-rhamnose biosynthesis.</text>
</comment>
<dbReference type="Gene3D" id="3.40.50.720">
    <property type="entry name" value="NAD(P)-binding Rossmann-like Domain"/>
    <property type="match status" value="1"/>
</dbReference>
<dbReference type="GO" id="GO:0019305">
    <property type="term" value="P:dTDP-rhamnose biosynthetic process"/>
    <property type="evidence" value="ECO:0007669"/>
    <property type="project" value="UniProtKB-UniPathway"/>
</dbReference>
<comment type="function">
    <text evidence="2">Catalyzes the reduction of dTDP-6-deoxy-L-lyxo-4-hexulose to yield dTDP-L-rhamnose.</text>
</comment>
<dbReference type="OrthoDB" id="9803892at2"/>
<dbReference type="NCBIfam" id="TIGR01214">
    <property type="entry name" value="rmlD"/>
    <property type="match status" value="1"/>
</dbReference>
<dbReference type="InterPro" id="IPR036291">
    <property type="entry name" value="NAD(P)-bd_dom_sf"/>
</dbReference>
<keyword evidence="2" id="KW-0560">Oxidoreductase</keyword>
<proteinExistence type="inferred from homology"/>
<dbReference type="AlphaFoldDB" id="A0A8J3ESR3"/>
<dbReference type="Pfam" id="PF04321">
    <property type="entry name" value="RmlD_sub_bind"/>
    <property type="match status" value="1"/>
</dbReference>
<reference evidence="4" key="1">
    <citation type="journal article" date="2014" name="Int. J. Syst. Evol. Microbiol.">
        <title>Complete genome sequence of Corynebacterium casei LMG S-19264T (=DSM 44701T), isolated from a smear-ripened cheese.</title>
        <authorList>
            <consortium name="US DOE Joint Genome Institute (JGI-PGF)"/>
            <person name="Walter F."/>
            <person name="Albersmeier A."/>
            <person name="Kalinowski J."/>
            <person name="Ruckert C."/>
        </authorList>
    </citation>
    <scope>NUCLEOTIDE SEQUENCE</scope>
    <source>
        <strain evidence="4">CGMCC 1.14988</strain>
    </source>
</reference>
<dbReference type="SUPFAM" id="SSF51735">
    <property type="entry name" value="NAD(P)-binding Rossmann-fold domains"/>
    <property type="match status" value="1"/>
</dbReference>
<reference evidence="4" key="2">
    <citation type="submission" date="2020-09" db="EMBL/GenBank/DDBJ databases">
        <authorList>
            <person name="Sun Q."/>
            <person name="Zhou Y."/>
        </authorList>
    </citation>
    <scope>NUCLEOTIDE SEQUENCE</scope>
    <source>
        <strain evidence="4">CGMCC 1.14988</strain>
    </source>
</reference>
<dbReference type="GO" id="GO:0005829">
    <property type="term" value="C:cytosol"/>
    <property type="evidence" value="ECO:0007669"/>
    <property type="project" value="TreeGrafter"/>
</dbReference>
<evidence type="ECO:0000313" key="4">
    <source>
        <dbReference type="EMBL" id="GGI04013.1"/>
    </source>
</evidence>
<dbReference type="InterPro" id="IPR005913">
    <property type="entry name" value="dTDP_dehydrorham_reduct"/>
</dbReference>
<keyword evidence="5" id="KW-1185">Reference proteome</keyword>
<dbReference type="UniPathway" id="UPA00124"/>
<evidence type="ECO:0000313" key="5">
    <source>
        <dbReference type="Proteomes" id="UP000650511"/>
    </source>
</evidence>
<dbReference type="Proteomes" id="UP000650511">
    <property type="component" value="Unassembled WGS sequence"/>
</dbReference>
<dbReference type="EMBL" id="BMHA01000002">
    <property type="protein sequence ID" value="GGI04013.1"/>
    <property type="molecule type" value="Genomic_DNA"/>
</dbReference>
<keyword evidence="2" id="KW-0521">NADP</keyword>
<evidence type="ECO:0000259" key="3">
    <source>
        <dbReference type="Pfam" id="PF04321"/>
    </source>
</evidence>
<protein>
    <recommendedName>
        <fullName evidence="2">dTDP-4-dehydrorhamnose reductase</fullName>
        <ecNumber evidence="2">1.1.1.133</ecNumber>
    </recommendedName>
</protein>
<dbReference type="RefSeq" id="WP_130650818.1">
    <property type="nucleotide sequence ID" value="NZ_BMHA01000002.1"/>
</dbReference>
<dbReference type="EC" id="1.1.1.133" evidence="2"/>
<dbReference type="InterPro" id="IPR029903">
    <property type="entry name" value="RmlD-like-bd"/>
</dbReference>
<dbReference type="CDD" id="cd05254">
    <property type="entry name" value="dTDP_HR_like_SDR_e"/>
    <property type="match status" value="1"/>
</dbReference>
<dbReference type="PANTHER" id="PTHR10491:SF4">
    <property type="entry name" value="METHIONINE ADENOSYLTRANSFERASE 2 SUBUNIT BETA"/>
    <property type="match status" value="1"/>
</dbReference>
<dbReference type="GO" id="GO:0008831">
    <property type="term" value="F:dTDP-4-dehydrorhamnose reductase activity"/>
    <property type="evidence" value="ECO:0007669"/>
    <property type="project" value="UniProtKB-EC"/>
</dbReference>
<dbReference type="Gene3D" id="3.90.25.10">
    <property type="entry name" value="UDP-galactose 4-epimerase, domain 1"/>
    <property type="match status" value="1"/>
</dbReference>
<sequence>MRVVVTGAGGQLGLDLLDVFEDAVGLSAADLDVADEPAVWAAVRDHAPDLVVNAAAWTDVDGCEADPARAHRVNALGPWWLARACRAAGAALVSVSTDYVFDGTAPDGVDGRGLAEFDPVCPINAYGRSKAAGEQLVRETLPEHYLVRTAWVCGARGANFVRTMLRLGREREVVRVVDDQVGSPTCTRDLAAAIRELAVSGRYGTYHRTNAGRCSWYDLAAVTFELAGIEVDLQRMGSDELDRPAPRPGFSVLDNLHAEASGLLALPHWRDGLTRLLAEMGELAAPADTVASLPAPTRQACP</sequence>
<feature type="domain" description="RmlD-like substrate binding" evidence="3">
    <location>
        <begin position="1"/>
        <end position="280"/>
    </location>
</feature>
<evidence type="ECO:0000256" key="2">
    <source>
        <dbReference type="RuleBase" id="RU364082"/>
    </source>
</evidence>
<organism evidence="4 5">
    <name type="scientific">Egicoccus halophilus</name>
    <dbReference type="NCBI Taxonomy" id="1670830"/>
    <lineage>
        <taxon>Bacteria</taxon>
        <taxon>Bacillati</taxon>
        <taxon>Actinomycetota</taxon>
        <taxon>Nitriliruptoria</taxon>
        <taxon>Egicoccales</taxon>
        <taxon>Egicoccaceae</taxon>
        <taxon>Egicoccus</taxon>
    </lineage>
</organism>